<accession>A0ABN8HLF4</accession>
<keyword evidence="2" id="KW-1185">Reference proteome</keyword>
<evidence type="ECO:0000313" key="2">
    <source>
        <dbReference type="Proteomes" id="UP000837857"/>
    </source>
</evidence>
<proteinExistence type="predicted"/>
<reference evidence="1" key="1">
    <citation type="submission" date="2022-03" db="EMBL/GenBank/DDBJ databases">
        <authorList>
            <person name="Martin H S."/>
        </authorList>
    </citation>
    <scope>NUCLEOTIDE SEQUENCE</scope>
</reference>
<feature type="non-terminal residue" evidence="1">
    <location>
        <position position="106"/>
    </location>
</feature>
<protein>
    <submittedName>
        <fullName evidence="1">Uncharacterized protein</fullName>
    </submittedName>
</protein>
<name>A0ABN8HLF4_9NEOP</name>
<organism evidence="1 2">
    <name type="scientific">Iphiclides podalirius</name>
    <name type="common">scarce swallowtail</name>
    <dbReference type="NCBI Taxonomy" id="110791"/>
    <lineage>
        <taxon>Eukaryota</taxon>
        <taxon>Metazoa</taxon>
        <taxon>Ecdysozoa</taxon>
        <taxon>Arthropoda</taxon>
        <taxon>Hexapoda</taxon>
        <taxon>Insecta</taxon>
        <taxon>Pterygota</taxon>
        <taxon>Neoptera</taxon>
        <taxon>Endopterygota</taxon>
        <taxon>Lepidoptera</taxon>
        <taxon>Glossata</taxon>
        <taxon>Ditrysia</taxon>
        <taxon>Papilionoidea</taxon>
        <taxon>Papilionidae</taxon>
        <taxon>Papilioninae</taxon>
        <taxon>Iphiclides</taxon>
    </lineage>
</organism>
<gene>
    <name evidence="1" type="ORF">IPOD504_LOCUS697</name>
</gene>
<sequence length="106" mass="11531">MGGGLGCYGILEHRSLSPDRYKRRRLAACTKIYHPRTAMGTRSRYTNTIMAPPRGTNGGLRDAGIDTRASSELDAALVARANALLIDAHICRRIRVAYPGAVHVVL</sequence>
<dbReference type="Proteomes" id="UP000837857">
    <property type="component" value="Chromosome 1"/>
</dbReference>
<dbReference type="EMBL" id="OW152813">
    <property type="protein sequence ID" value="CAH2035774.1"/>
    <property type="molecule type" value="Genomic_DNA"/>
</dbReference>
<evidence type="ECO:0000313" key="1">
    <source>
        <dbReference type="EMBL" id="CAH2035774.1"/>
    </source>
</evidence>